<keyword evidence="2" id="KW-1185">Reference proteome</keyword>
<reference evidence="1" key="1">
    <citation type="submission" date="2021-02" db="EMBL/GenBank/DDBJ databases">
        <authorList>
            <consortium name="DOE Joint Genome Institute"/>
            <person name="Ahrendt S."/>
            <person name="Looney B.P."/>
            <person name="Miyauchi S."/>
            <person name="Morin E."/>
            <person name="Drula E."/>
            <person name="Courty P.E."/>
            <person name="Chicoki N."/>
            <person name="Fauchery L."/>
            <person name="Kohler A."/>
            <person name="Kuo A."/>
            <person name="Labutti K."/>
            <person name="Pangilinan J."/>
            <person name="Lipzen A."/>
            <person name="Riley R."/>
            <person name="Andreopoulos W."/>
            <person name="He G."/>
            <person name="Johnson J."/>
            <person name="Barry K.W."/>
            <person name="Grigoriev I.V."/>
            <person name="Nagy L."/>
            <person name="Hibbett D."/>
            <person name="Henrissat B."/>
            <person name="Matheny P.B."/>
            <person name="Labbe J."/>
            <person name="Martin F."/>
        </authorList>
    </citation>
    <scope>NUCLEOTIDE SEQUENCE</scope>
    <source>
        <strain evidence="1">FP105234-sp</strain>
    </source>
</reference>
<name>A0ACB8RCR9_9AGAM</name>
<evidence type="ECO:0000313" key="1">
    <source>
        <dbReference type="EMBL" id="KAI0041378.1"/>
    </source>
</evidence>
<dbReference type="Proteomes" id="UP000814033">
    <property type="component" value="Unassembled WGS sequence"/>
</dbReference>
<dbReference type="EMBL" id="MU276126">
    <property type="protein sequence ID" value="KAI0041378.1"/>
    <property type="molecule type" value="Genomic_DNA"/>
</dbReference>
<accession>A0ACB8RCR9</accession>
<proteinExistence type="predicted"/>
<comment type="caution">
    <text evidence="1">The sequence shown here is derived from an EMBL/GenBank/DDBJ whole genome shotgun (WGS) entry which is preliminary data.</text>
</comment>
<reference evidence="1" key="2">
    <citation type="journal article" date="2022" name="New Phytol.">
        <title>Evolutionary transition to the ectomycorrhizal habit in the genomes of a hyperdiverse lineage of mushroom-forming fungi.</title>
        <authorList>
            <person name="Looney B."/>
            <person name="Miyauchi S."/>
            <person name="Morin E."/>
            <person name="Drula E."/>
            <person name="Courty P.E."/>
            <person name="Kohler A."/>
            <person name="Kuo A."/>
            <person name="LaButti K."/>
            <person name="Pangilinan J."/>
            <person name="Lipzen A."/>
            <person name="Riley R."/>
            <person name="Andreopoulos W."/>
            <person name="He G."/>
            <person name="Johnson J."/>
            <person name="Nolan M."/>
            <person name="Tritt A."/>
            <person name="Barry K.W."/>
            <person name="Grigoriev I.V."/>
            <person name="Nagy L.G."/>
            <person name="Hibbett D."/>
            <person name="Henrissat B."/>
            <person name="Matheny P.B."/>
            <person name="Labbe J."/>
            <person name="Martin F.M."/>
        </authorList>
    </citation>
    <scope>NUCLEOTIDE SEQUENCE</scope>
    <source>
        <strain evidence="1">FP105234-sp</strain>
    </source>
</reference>
<sequence>MMPSCFTARGGHRSAALIHLSASQVQEGSSKSARPDSRSTTPKGLDVPPSPAHLLPNIRPDGVMRYAGRKPPNQQHRYLQSRCLPGTRSPTRRPTYERALPHTIKFKSNPRLENDGLDDDDEFERLRNVPNATQDNHSSTVVLSRPNVYRCTRTQYRHPVIQTWRRLSFTSNELSEIDGHGAFRTSRTHSSASQYQMVKTPLSWSSH</sequence>
<gene>
    <name evidence="1" type="ORF">FA95DRAFT_697125</name>
</gene>
<organism evidence="1 2">
    <name type="scientific">Auriscalpium vulgare</name>
    <dbReference type="NCBI Taxonomy" id="40419"/>
    <lineage>
        <taxon>Eukaryota</taxon>
        <taxon>Fungi</taxon>
        <taxon>Dikarya</taxon>
        <taxon>Basidiomycota</taxon>
        <taxon>Agaricomycotina</taxon>
        <taxon>Agaricomycetes</taxon>
        <taxon>Russulales</taxon>
        <taxon>Auriscalpiaceae</taxon>
        <taxon>Auriscalpium</taxon>
    </lineage>
</organism>
<evidence type="ECO:0000313" key="2">
    <source>
        <dbReference type="Proteomes" id="UP000814033"/>
    </source>
</evidence>
<protein>
    <submittedName>
        <fullName evidence="1">Uncharacterized protein</fullName>
    </submittedName>
</protein>